<protein>
    <recommendedName>
        <fullName evidence="4">Reverse transcriptase domain-containing protein</fullName>
    </recommendedName>
</protein>
<dbReference type="PANTHER" id="PTHR33240">
    <property type="entry name" value="OS08G0508500 PROTEIN"/>
    <property type="match status" value="1"/>
</dbReference>
<dbReference type="AlphaFoldDB" id="A0A427AYW6"/>
<dbReference type="PANTHER" id="PTHR33240:SF8">
    <property type="entry name" value="OS03G0439900 PROTEIN"/>
    <property type="match status" value="1"/>
</dbReference>
<proteinExistence type="predicted"/>
<evidence type="ECO:0000313" key="2">
    <source>
        <dbReference type="EMBL" id="RRT81431.1"/>
    </source>
</evidence>
<evidence type="ECO:0000313" key="3">
    <source>
        <dbReference type="Proteomes" id="UP000287651"/>
    </source>
</evidence>
<sequence length="273" mass="31374">MKTPWDLKDRVKYYHFHQDYGHDTEECHDRKNQIEELIRKGYLRCYMKKPRESSSWPHGPIEKQIDIIVNGPASDEDSVSGRKAYAQVVVEKHSRQKDEPEITFKASESEYPDHDDTLVVSVRIANARIKRVMIDTRSFANVLYFDAFQKLGLTTADLSSRAPPSSGLQVTPSSLSGRLFYPSPSDKSREQSKDMTYRDQVLHCIVEQRLRRGGVDLLHQRRAKEPSIKQLGIGFVCPHLTLRSQRDPLSLQPPLPQQLRQVRHLLGEEGLVS</sequence>
<evidence type="ECO:0000256" key="1">
    <source>
        <dbReference type="SAM" id="MobiDB-lite"/>
    </source>
</evidence>
<name>A0A427AYW6_ENSVE</name>
<dbReference type="Proteomes" id="UP000287651">
    <property type="component" value="Unassembled WGS sequence"/>
</dbReference>
<reference evidence="2 3" key="1">
    <citation type="journal article" date="2014" name="Agronomy (Basel)">
        <title>A Draft Genome Sequence for Ensete ventricosum, the Drought-Tolerant Tree Against Hunger.</title>
        <authorList>
            <person name="Harrison J."/>
            <person name="Moore K.A."/>
            <person name="Paszkiewicz K."/>
            <person name="Jones T."/>
            <person name="Grant M."/>
            <person name="Ambacheew D."/>
            <person name="Muzemil S."/>
            <person name="Studholme D.J."/>
        </authorList>
    </citation>
    <scope>NUCLEOTIDE SEQUENCE [LARGE SCALE GENOMIC DNA]</scope>
</reference>
<gene>
    <name evidence="2" type="ORF">B296_00004563</name>
</gene>
<accession>A0A427AYW6</accession>
<feature type="region of interest" description="Disordered" evidence="1">
    <location>
        <begin position="159"/>
        <end position="195"/>
    </location>
</feature>
<organism evidence="2 3">
    <name type="scientific">Ensete ventricosum</name>
    <name type="common">Abyssinian banana</name>
    <name type="synonym">Musa ensete</name>
    <dbReference type="NCBI Taxonomy" id="4639"/>
    <lineage>
        <taxon>Eukaryota</taxon>
        <taxon>Viridiplantae</taxon>
        <taxon>Streptophyta</taxon>
        <taxon>Embryophyta</taxon>
        <taxon>Tracheophyta</taxon>
        <taxon>Spermatophyta</taxon>
        <taxon>Magnoliopsida</taxon>
        <taxon>Liliopsida</taxon>
        <taxon>Zingiberales</taxon>
        <taxon>Musaceae</taxon>
        <taxon>Ensete</taxon>
    </lineage>
</organism>
<evidence type="ECO:0008006" key="4">
    <source>
        <dbReference type="Google" id="ProtNLM"/>
    </source>
</evidence>
<comment type="caution">
    <text evidence="2">The sequence shown here is derived from an EMBL/GenBank/DDBJ whole genome shotgun (WGS) entry which is preliminary data.</text>
</comment>
<feature type="compositionally biased region" description="Polar residues" evidence="1">
    <location>
        <begin position="159"/>
        <end position="176"/>
    </location>
</feature>
<dbReference type="EMBL" id="AMZH03000912">
    <property type="protein sequence ID" value="RRT81431.1"/>
    <property type="molecule type" value="Genomic_DNA"/>
</dbReference>
<feature type="compositionally biased region" description="Basic and acidic residues" evidence="1">
    <location>
        <begin position="186"/>
        <end position="195"/>
    </location>
</feature>